<dbReference type="NCBIfam" id="NF005306">
    <property type="entry name" value="PRK06837.1"/>
    <property type="match status" value="1"/>
</dbReference>
<dbReference type="STRING" id="1221500.ABE65_009405"/>
<dbReference type="InterPro" id="IPR050072">
    <property type="entry name" value="Peptidase_M20A"/>
</dbReference>
<dbReference type="InterPro" id="IPR011650">
    <property type="entry name" value="Peptidase_M20_dimer"/>
</dbReference>
<name>A0A160IS19_9BACL</name>
<dbReference type="SUPFAM" id="SSF53187">
    <property type="entry name" value="Zn-dependent exopeptidases"/>
    <property type="match status" value="1"/>
</dbReference>
<dbReference type="Pfam" id="PF01546">
    <property type="entry name" value="Peptidase_M20"/>
    <property type="match status" value="1"/>
</dbReference>
<dbReference type="Gene3D" id="3.30.70.360">
    <property type="match status" value="1"/>
</dbReference>
<accession>A0A160IS19</accession>
<dbReference type="EMBL" id="CP015378">
    <property type="protein sequence ID" value="ANC79348.1"/>
    <property type="molecule type" value="Genomic_DNA"/>
</dbReference>
<evidence type="ECO:0000256" key="5">
    <source>
        <dbReference type="ARBA" id="ARBA00022801"/>
    </source>
</evidence>
<keyword evidence="7" id="KW-0170">Cobalt</keyword>
<dbReference type="Pfam" id="PF07687">
    <property type="entry name" value="M20_dimer"/>
    <property type="match status" value="1"/>
</dbReference>
<dbReference type="GO" id="GO:0046872">
    <property type="term" value="F:metal ion binding"/>
    <property type="evidence" value="ECO:0007669"/>
    <property type="project" value="UniProtKB-KW"/>
</dbReference>
<keyword evidence="10" id="KW-1185">Reference proteome</keyword>
<evidence type="ECO:0000313" key="10">
    <source>
        <dbReference type="Proteomes" id="UP000076623"/>
    </source>
</evidence>
<dbReference type="Gene3D" id="3.40.630.10">
    <property type="entry name" value="Zn peptidases"/>
    <property type="match status" value="1"/>
</dbReference>
<dbReference type="NCBIfam" id="TIGR01910">
    <property type="entry name" value="DapE-ArgE"/>
    <property type="match status" value="1"/>
</dbReference>
<evidence type="ECO:0000256" key="7">
    <source>
        <dbReference type="ARBA" id="ARBA00023285"/>
    </source>
</evidence>
<evidence type="ECO:0000256" key="6">
    <source>
        <dbReference type="ARBA" id="ARBA00022833"/>
    </source>
</evidence>
<evidence type="ECO:0000313" key="9">
    <source>
        <dbReference type="EMBL" id="ANC79348.1"/>
    </source>
</evidence>
<evidence type="ECO:0000256" key="3">
    <source>
        <dbReference type="ARBA" id="ARBA00006247"/>
    </source>
</evidence>
<sequence>MLGRRIMLVKEKLSNWLMKEQENAIHFLQKTVQEASTTGNETGVQKLIAQKLEEMGLEVDMWYPDGEELAKHPNFCASRKDFSTSPNVVGIWRGKGNGRSLVLNGHVDVVPEGDLNQWNDHPYSGKIIDGKLYGRGSTDMKGGNLSLLLAIQALKETGVKLEGDLYFHSVIEEESGGAGTLAAVLRGYKADAAIIPEPTNMKIFPAQQGSMWFRLTVKGKAAHGGTRYEGVSAIEKAVVVLDAIKQLETIRNDRVSDPLYKAIPIPVPINVGKISGGNWPSSVPDTVEIEGRIGVAPNETLEEVKNELQEHLSKVSDPWLEEHKISVEWFGAQWLPGLIETEHPLMNMLSKNFEDVMGHQPIIEASPWGTDGGLLSHVGDTPSIVFGPGVTSVAHYPNEYIEISKIMEAAEIIALTIYDWCGGENG</sequence>
<evidence type="ECO:0000256" key="4">
    <source>
        <dbReference type="ARBA" id="ARBA00022723"/>
    </source>
</evidence>
<reference evidence="9 10" key="1">
    <citation type="submission" date="2016-04" db="EMBL/GenBank/DDBJ databases">
        <title>Complete genome sequence of Fictibacillus phosphorivorans G25-29, a strain toxic to nematodes.</title>
        <authorList>
            <person name="Zheng Z."/>
        </authorList>
    </citation>
    <scope>NUCLEOTIDE SEQUENCE [LARGE SCALE GENOMIC DNA]</scope>
    <source>
        <strain evidence="9 10">G25-29</strain>
    </source>
</reference>
<comment type="similarity">
    <text evidence="3">Belongs to the peptidase M20A family.</text>
</comment>
<evidence type="ECO:0000256" key="2">
    <source>
        <dbReference type="ARBA" id="ARBA00001947"/>
    </source>
</evidence>
<dbReference type="InterPro" id="IPR002933">
    <property type="entry name" value="Peptidase_M20"/>
</dbReference>
<dbReference type="KEGG" id="fpn:ABE65_009405"/>
<keyword evidence="6" id="KW-0862">Zinc</keyword>
<dbReference type="AlphaFoldDB" id="A0A160IS19"/>
<dbReference type="SUPFAM" id="SSF55031">
    <property type="entry name" value="Bacterial exopeptidase dimerisation domain"/>
    <property type="match status" value="1"/>
</dbReference>
<dbReference type="Proteomes" id="UP000076623">
    <property type="component" value="Chromosome"/>
</dbReference>
<organism evidence="9 10">
    <name type="scientific">Fictibacillus phosphorivorans</name>
    <dbReference type="NCBI Taxonomy" id="1221500"/>
    <lineage>
        <taxon>Bacteria</taxon>
        <taxon>Bacillati</taxon>
        <taxon>Bacillota</taxon>
        <taxon>Bacilli</taxon>
        <taxon>Bacillales</taxon>
        <taxon>Fictibacillaceae</taxon>
        <taxon>Fictibacillus</taxon>
    </lineage>
</organism>
<keyword evidence="4" id="KW-0479">Metal-binding</keyword>
<proteinExistence type="inferred from homology"/>
<evidence type="ECO:0000256" key="1">
    <source>
        <dbReference type="ARBA" id="ARBA00001941"/>
    </source>
</evidence>
<comment type="cofactor">
    <cofactor evidence="2">
        <name>Zn(2+)</name>
        <dbReference type="ChEBI" id="CHEBI:29105"/>
    </cofactor>
</comment>
<dbReference type="NCBIfam" id="NF005373">
    <property type="entry name" value="PRK06915.1"/>
    <property type="match status" value="1"/>
</dbReference>
<protein>
    <submittedName>
        <fullName evidence="9">Acetylornithine deacetylase</fullName>
    </submittedName>
</protein>
<feature type="domain" description="Peptidase M20 dimerisation" evidence="8">
    <location>
        <begin position="206"/>
        <end position="316"/>
    </location>
</feature>
<gene>
    <name evidence="9" type="ORF">ABE65_009405</name>
</gene>
<dbReference type="GO" id="GO:0016787">
    <property type="term" value="F:hydrolase activity"/>
    <property type="evidence" value="ECO:0007669"/>
    <property type="project" value="UniProtKB-KW"/>
</dbReference>
<dbReference type="InterPro" id="IPR010182">
    <property type="entry name" value="ArgE/DapE"/>
</dbReference>
<keyword evidence="5" id="KW-0378">Hydrolase</keyword>
<dbReference type="PANTHER" id="PTHR43808">
    <property type="entry name" value="ACETYLORNITHINE DEACETYLASE"/>
    <property type="match status" value="1"/>
</dbReference>
<comment type="cofactor">
    <cofactor evidence="1">
        <name>Co(2+)</name>
        <dbReference type="ChEBI" id="CHEBI:48828"/>
    </cofactor>
</comment>
<dbReference type="InterPro" id="IPR036264">
    <property type="entry name" value="Bact_exopeptidase_dim_dom"/>
</dbReference>
<dbReference type="PANTHER" id="PTHR43808:SF25">
    <property type="entry name" value="PEPTIDASE M20 DIMERISATION DOMAIN-CONTAINING PROTEIN"/>
    <property type="match status" value="1"/>
</dbReference>
<evidence type="ECO:0000259" key="8">
    <source>
        <dbReference type="Pfam" id="PF07687"/>
    </source>
</evidence>